<dbReference type="SUPFAM" id="SSF52540">
    <property type="entry name" value="P-loop containing nucleoside triphosphate hydrolases"/>
    <property type="match status" value="1"/>
</dbReference>
<dbReference type="Gene3D" id="1.10.8.430">
    <property type="entry name" value="Helical domain of apoptotic protease-activating factors"/>
    <property type="match status" value="1"/>
</dbReference>
<dbReference type="FunFam" id="1.10.10.10:FF:000322">
    <property type="entry name" value="Probable disease resistance protein At1g63360"/>
    <property type="match status" value="1"/>
</dbReference>
<evidence type="ECO:0008006" key="10">
    <source>
        <dbReference type="Google" id="ProtNLM"/>
    </source>
</evidence>
<proteinExistence type="predicted"/>
<keyword evidence="2" id="KW-0547">Nucleotide-binding</keyword>
<dbReference type="FunFam" id="3.40.50.300:FF:001091">
    <property type="entry name" value="Probable disease resistance protein At1g61300"/>
    <property type="match status" value="1"/>
</dbReference>
<dbReference type="SUPFAM" id="SSF52058">
    <property type="entry name" value="L domain-like"/>
    <property type="match status" value="1"/>
</dbReference>
<dbReference type="Pfam" id="PF23559">
    <property type="entry name" value="WHD_DRP"/>
    <property type="match status" value="1"/>
</dbReference>
<feature type="domain" description="Disease resistance R13L4/SHOC-2-like LRR" evidence="7">
    <location>
        <begin position="593"/>
        <end position="908"/>
    </location>
</feature>
<evidence type="ECO:0000259" key="4">
    <source>
        <dbReference type="Pfam" id="PF00931"/>
    </source>
</evidence>
<gene>
    <name evidence="8" type="ORF">TSUD_235190</name>
</gene>
<dbReference type="InterPro" id="IPR041118">
    <property type="entry name" value="Rx_N"/>
</dbReference>
<evidence type="ECO:0000313" key="9">
    <source>
        <dbReference type="Proteomes" id="UP000242715"/>
    </source>
</evidence>
<keyword evidence="3" id="KW-0611">Plant defense</keyword>
<reference evidence="9" key="1">
    <citation type="journal article" date="2017" name="Front. Plant Sci.">
        <title>Climate Clever Clovers: New Paradigm to Reduce the Environmental Footprint of Ruminants by Breeding Low Methanogenic Forages Utilizing Haplotype Variation.</title>
        <authorList>
            <person name="Kaur P."/>
            <person name="Appels R."/>
            <person name="Bayer P.E."/>
            <person name="Keeble-Gagnere G."/>
            <person name="Wang J."/>
            <person name="Hirakawa H."/>
            <person name="Shirasawa K."/>
            <person name="Vercoe P."/>
            <person name="Stefanova K."/>
            <person name="Durmic Z."/>
            <person name="Nichols P."/>
            <person name="Revell C."/>
            <person name="Isobe S.N."/>
            <person name="Edwards D."/>
            <person name="Erskine W."/>
        </authorList>
    </citation>
    <scope>NUCLEOTIDE SEQUENCE [LARGE SCALE GENOMIC DNA]</scope>
    <source>
        <strain evidence="9">cv. Daliak</strain>
    </source>
</reference>
<dbReference type="Gene3D" id="1.10.10.10">
    <property type="entry name" value="Winged helix-like DNA-binding domain superfamily/Winged helix DNA-binding domain"/>
    <property type="match status" value="1"/>
</dbReference>
<evidence type="ECO:0000256" key="2">
    <source>
        <dbReference type="ARBA" id="ARBA00022741"/>
    </source>
</evidence>
<dbReference type="InterPro" id="IPR027417">
    <property type="entry name" value="P-loop_NTPase"/>
</dbReference>
<evidence type="ECO:0000259" key="6">
    <source>
        <dbReference type="Pfam" id="PF23559"/>
    </source>
</evidence>
<dbReference type="Proteomes" id="UP000242715">
    <property type="component" value="Unassembled WGS sequence"/>
</dbReference>
<dbReference type="PANTHER" id="PTHR23155:SF1205">
    <property type="entry name" value="DISEASE RESISTANCE PROTEIN RPM1"/>
    <property type="match status" value="1"/>
</dbReference>
<dbReference type="InterPro" id="IPR042197">
    <property type="entry name" value="Apaf_helical"/>
</dbReference>
<dbReference type="InterPro" id="IPR002182">
    <property type="entry name" value="NB-ARC"/>
</dbReference>
<dbReference type="Gene3D" id="3.40.50.300">
    <property type="entry name" value="P-loop containing nucleotide triphosphate hydrolases"/>
    <property type="match status" value="2"/>
</dbReference>
<keyword evidence="1" id="KW-0677">Repeat</keyword>
<dbReference type="EMBL" id="DF973920">
    <property type="protein sequence ID" value="GAU42450.1"/>
    <property type="molecule type" value="Genomic_DNA"/>
</dbReference>
<dbReference type="InterPro" id="IPR058922">
    <property type="entry name" value="WHD_DRP"/>
</dbReference>
<feature type="domain" description="Disease resistance N-terminal" evidence="5">
    <location>
        <begin position="6"/>
        <end position="88"/>
    </location>
</feature>
<feature type="domain" description="Disease resistance protein winged helix" evidence="6">
    <location>
        <begin position="456"/>
        <end position="527"/>
    </location>
</feature>
<evidence type="ECO:0000256" key="3">
    <source>
        <dbReference type="ARBA" id="ARBA00022821"/>
    </source>
</evidence>
<feature type="domain" description="NB-ARC" evidence="4">
    <location>
        <begin position="207"/>
        <end position="370"/>
    </location>
</feature>
<sequence length="978" mass="112329">MADSPVSFVLEKITWLLEEEVNLQRGVHEDVRCIKVELERHKAILVVADSLEDKNPELKAWVKRVRDTAHEMEDAIDEYNLRLVDHEQGNNICYCQEICFYFKTLKARHIIASDIKEIKSKVEAISQDRPNTSAGSISIQRRLDSQGNALLLEEADLVGIEQPKKQLIDLLIKDESNEEVTSIYSMEGLWKTTLGKQVYDHPKVKDESNRAVISIYGMGGLGKTTLAKQVYDDPKVKKHFRIHAWVNLSQSLKSEDLLKDLVQQLYSVIGKPVPKEVEMNNSDKVKELIKNLLLRSRYLIVLDDVWHVDVWDAVKLALPNNNRESRVILTTRRRDIARYCCAELGKDFDLEFLHEQEAWSLFCKKTFQGNPCPPHLEEVCRKILKLCGGLPLAIVAISGALATKERSNIEEWQIVCRSFGSEIKGNDKLEDMKKVLSLSFNELPYHLKSCLLYLSVFPEFHPIEHMRLIRLWIAEGFVTGEDGKTLEEVADSYLTELLNRSFLQVVEKSSDGRMKTCRMHGLLREIVNYKSRDQNFATIAKKEQEQDMVWPERVRCLSVITSLDNVLKQNKTIFKLRSLLMFALSDSLNHFSIHDLYSSAGVKLLRVLDLQDAPLEAFPAEIVDLYLLKYLSLKNTKVKNIPGSIKKLQNLETLDLKHTYVTELPVEIAELKRLRHLLVYRYEIESYAHFDARHGFKVVAPIGNMQSLQKLCFIEVDQGSGDLMVELGKLTQLRRLGIRKMRKEDGAALCSSIEKMVNLTSLSITAIKEDEIIDIHSISKPPRFLQKLYLSGRLEKFPQWIKSCNNLVRVFLKWSRLEEDPLAYLQGLPNLRHLEFLQVFVGETLHFNAKGFPSLKVLGLDDLKGLESMIIEEGAMHGLKKLIIQRCGLLKHVPVGLKHLSKLKTIEFFDMPDELLMALRPNGGEEFCRVQHVPTVYTTYWRDGGWDVYSLETFGERETDSNHSSAKRTLELPTLWKV</sequence>
<evidence type="ECO:0000313" key="8">
    <source>
        <dbReference type="EMBL" id="GAU42450.1"/>
    </source>
</evidence>
<protein>
    <recommendedName>
        <fullName evidence="10">AAA+ ATPase domain-containing protein</fullName>
    </recommendedName>
</protein>
<dbReference type="CDD" id="cd14798">
    <property type="entry name" value="RX-CC_like"/>
    <property type="match status" value="1"/>
</dbReference>
<dbReference type="InterPro" id="IPR036388">
    <property type="entry name" value="WH-like_DNA-bd_sf"/>
</dbReference>
<name>A0A2Z6NZT1_TRISU</name>
<evidence type="ECO:0000256" key="1">
    <source>
        <dbReference type="ARBA" id="ARBA00022737"/>
    </source>
</evidence>
<dbReference type="InterPro" id="IPR032675">
    <property type="entry name" value="LRR_dom_sf"/>
</dbReference>
<dbReference type="InterPro" id="IPR044974">
    <property type="entry name" value="Disease_R_plants"/>
</dbReference>
<evidence type="ECO:0000259" key="5">
    <source>
        <dbReference type="Pfam" id="PF18052"/>
    </source>
</evidence>
<keyword evidence="9" id="KW-1185">Reference proteome</keyword>
<dbReference type="Pfam" id="PF18052">
    <property type="entry name" value="Rx_N"/>
    <property type="match status" value="1"/>
</dbReference>
<evidence type="ECO:0000259" key="7">
    <source>
        <dbReference type="Pfam" id="PF23598"/>
    </source>
</evidence>
<dbReference type="PANTHER" id="PTHR23155">
    <property type="entry name" value="DISEASE RESISTANCE PROTEIN RP"/>
    <property type="match status" value="1"/>
</dbReference>
<dbReference type="Gene3D" id="1.20.5.4130">
    <property type="match status" value="1"/>
</dbReference>
<dbReference type="GO" id="GO:0043531">
    <property type="term" value="F:ADP binding"/>
    <property type="evidence" value="ECO:0007669"/>
    <property type="project" value="InterPro"/>
</dbReference>
<dbReference type="AlphaFoldDB" id="A0A2Z6NZT1"/>
<dbReference type="Gene3D" id="3.80.10.10">
    <property type="entry name" value="Ribonuclease Inhibitor"/>
    <property type="match status" value="1"/>
</dbReference>
<dbReference type="GO" id="GO:0098542">
    <property type="term" value="P:defense response to other organism"/>
    <property type="evidence" value="ECO:0007669"/>
    <property type="project" value="TreeGrafter"/>
</dbReference>
<organism evidence="8 9">
    <name type="scientific">Trifolium subterraneum</name>
    <name type="common">Subterranean clover</name>
    <dbReference type="NCBI Taxonomy" id="3900"/>
    <lineage>
        <taxon>Eukaryota</taxon>
        <taxon>Viridiplantae</taxon>
        <taxon>Streptophyta</taxon>
        <taxon>Embryophyta</taxon>
        <taxon>Tracheophyta</taxon>
        <taxon>Spermatophyta</taxon>
        <taxon>Magnoliopsida</taxon>
        <taxon>eudicotyledons</taxon>
        <taxon>Gunneridae</taxon>
        <taxon>Pentapetalae</taxon>
        <taxon>rosids</taxon>
        <taxon>fabids</taxon>
        <taxon>Fabales</taxon>
        <taxon>Fabaceae</taxon>
        <taxon>Papilionoideae</taxon>
        <taxon>50 kb inversion clade</taxon>
        <taxon>NPAAA clade</taxon>
        <taxon>Hologalegina</taxon>
        <taxon>IRL clade</taxon>
        <taxon>Trifolieae</taxon>
        <taxon>Trifolium</taxon>
    </lineage>
</organism>
<dbReference type="InterPro" id="IPR055414">
    <property type="entry name" value="LRR_R13L4/SHOC2-like"/>
</dbReference>
<accession>A0A2Z6NZT1</accession>
<dbReference type="PRINTS" id="PR00364">
    <property type="entry name" value="DISEASERSIST"/>
</dbReference>
<dbReference type="Pfam" id="PF00931">
    <property type="entry name" value="NB-ARC"/>
    <property type="match status" value="1"/>
</dbReference>
<dbReference type="OrthoDB" id="690341at2759"/>
<dbReference type="InterPro" id="IPR038005">
    <property type="entry name" value="RX-like_CC"/>
</dbReference>
<dbReference type="Pfam" id="PF23598">
    <property type="entry name" value="LRR_14"/>
    <property type="match status" value="1"/>
</dbReference>